<evidence type="ECO:0000313" key="6">
    <source>
        <dbReference type="Proteomes" id="UP000231259"/>
    </source>
</evidence>
<feature type="domain" description="Carboxyltransferase" evidence="4">
    <location>
        <begin position="24"/>
        <end position="306"/>
    </location>
</feature>
<keyword evidence="3" id="KW-0067">ATP-binding</keyword>
<sequence length="354" mass="36940">MSLEILSVGPMLSVQDHGRHGHMRFGVPRSGAMDRPAMDLANALCGNPLHRAALEFTALGGNFRAGRTMRIAVTGGDCEIRIGQRVLAAGQSHSVSVGDVVKIGALKGATWGYLAVSGGVAVPEVLGARATHLRFALGGVEGRALKVGDVLPLGEDDGSTLCLRLRDPMPRPGPLSPERPIRVVLGPQDDHFAAEVLARLGSARFTVTPKRDRMAMVLGGATLPAARGHDIVSDGIVAGAIQVPASGQPMVLMADSQTTGGYPKIATVISADLPRLAQMPVGAELRFEVVTRDIAEDILLAERARIRDCLAGLVPASGALLGSGFLLSCDLVGGIVDPEAVMGRDLERLEGEQT</sequence>
<protein>
    <submittedName>
        <fullName evidence="5">Allophanate hydrolase</fullName>
    </submittedName>
</protein>
<evidence type="ECO:0000313" key="5">
    <source>
        <dbReference type="EMBL" id="PIL22051.1"/>
    </source>
</evidence>
<dbReference type="NCBIfam" id="TIGR00724">
    <property type="entry name" value="urea_amlyse_rel"/>
    <property type="match status" value="1"/>
</dbReference>
<dbReference type="GO" id="GO:0016787">
    <property type="term" value="F:hydrolase activity"/>
    <property type="evidence" value="ECO:0007669"/>
    <property type="project" value="UniProtKB-KW"/>
</dbReference>
<accession>A0A2G8RKW0</accession>
<dbReference type="OrthoDB" id="9768696at2"/>
<dbReference type="InterPro" id="IPR003778">
    <property type="entry name" value="CT_A_B"/>
</dbReference>
<dbReference type="Proteomes" id="UP000231259">
    <property type="component" value="Unassembled WGS sequence"/>
</dbReference>
<evidence type="ECO:0000259" key="4">
    <source>
        <dbReference type="SMART" id="SM00797"/>
    </source>
</evidence>
<keyword evidence="2 5" id="KW-0378">Hydrolase</keyword>
<dbReference type="InterPro" id="IPR029000">
    <property type="entry name" value="Cyclophilin-like_dom_sf"/>
</dbReference>
<dbReference type="PANTHER" id="PTHR43309">
    <property type="entry name" value="5-OXOPROLINASE SUBUNIT C"/>
    <property type="match status" value="1"/>
</dbReference>
<dbReference type="EMBL" id="AWWI01000016">
    <property type="protein sequence ID" value="PIL22051.1"/>
    <property type="molecule type" value="Genomic_DNA"/>
</dbReference>
<dbReference type="RefSeq" id="WP_099909180.1">
    <property type="nucleotide sequence ID" value="NZ_AWWI01000016.1"/>
</dbReference>
<dbReference type="SMART" id="SM00797">
    <property type="entry name" value="AHS2"/>
    <property type="match status" value="1"/>
</dbReference>
<keyword evidence="1" id="KW-0547">Nucleotide-binding</keyword>
<dbReference type="GO" id="GO:0005524">
    <property type="term" value="F:ATP binding"/>
    <property type="evidence" value="ECO:0007669"/>
    <property type="project" value="UniProtKB-KW"/>
</dbReference>
<evidence type="ECO:0000256" key="1">
    <source>
        <dbReference type="ARBA" id="ARBA00022741"/>
    </source>
</evidence>
<evidence type="ECO:0000256" key="3">
    <source>
        <dbReference type="ARBA" id="ARBA00022840"/>
    </source>
</evidence>
<gene>
    <name evidence="5" type="ORF">P775_00885</name>
</gene>
<dbReference type="AlphaFoldDB" id="A0A2G8RKW0"/>
<keyword evidence="6" id="KW-1185">Reference proteome</keyword>
<dbReference type="SUPFAM" id="SSF50891">
    <property type="entry name" value="Cyclophilin-like"/>
    <property type="match status" value="1"/>
</dbReference>
<organism evidence="5 6">
    <name type="scientific">Puniceibacterium antarcticum</name>
    <dbReference type="NCBI Taxonomy" id="1206336"/>
    <lineage>
        <taxon>Bacteria</taxon>
        <taxon>Pseudomonadati</taxon>
        <taxon>Pseudomonadota</taxon>
        <taxon>Alphaproteobacteria</taxon>
        <taxon>Rhodobacterales</taxon>
        <taxon>Paracoccaceae</taxon>
        <taxon>Puniceibacterium</taxon>
    </lineage>
</organism>
<comment type="caution">
    <text evidence="5">The sequence shown here is derived from an EMBL/GenBank/DDBJ whole genome shotgun (WGS) entry which is preliminary data.</text>
</comment>
<proteinExistence type="predicted"/>
<dbReference type="Gene3D" id="2.40.100.10">
    <property type="entry name" value="Cyclophilin-like"/>
    <property type="match status" value="1"/>
</dbReference>
<reference evidence="5 6" key="1">
    <citation type="submission" date="2013-09" db="EMBL/GenBank/DDBJ databases">
        <title>Genome sequencing of Phaeobacter antarcticus sp. nov. SM1211.</title>
        <authorList>
            <person name="Zhang X.-Y."/>
            <person name="Liu C."/>
            <person name="Chen X.-L."/>
            <person name="Xie B.-B."/>
            <person name="Qin Q.-L."/>
            <person name="Rong J.-C."/>
            <person name="Zhang Y.-Z."/>
        </authorList>
    </citation>
    <scope>NUCLEOTIDE SEQUENCE [LARGE SCALE GENOMIC DNA]</scope>
    <source>
        <strain evidence="5 6">SM1211</strain>
    </source>
</reference>
<dbReference type="PANTHER" id="PTHR43309:SF3">
    <property type="entry name" value="5-OXOPROLINASE SUBUNIT C"/>
    <property type="match status" value="1"/>
</dbReference>
<evidence type="ECO:0000256" key="2">
    <source>
        <dbReference type="ARBA" id="ARBA00022801"/>
    </source>
</evidence>
<dbReference type="Pfam" id="PF02626">
    <property type="entry name" value="CT_A_B"/>
    <property type="match status" value="1"/>
</dbReference>
<dbReference type="InterPro" id="IPR052708">
    <property type="entry name" value="PxpC"/>
</dbReference>
<name>A0A2G8RKW0_9RHOB</name>